<name>A0ABX8P3X9_9PSED</name>
<dbReference type="EMBL" id="CP077079">
    <property type="protein sequence ID" value="QXH68586.1"/>
    <property type="molecule type" value="Genomic_DNA"/>
</dbReference>
<evidence type="ECO:0000313" key="2">
    <source>
        <dbReference type="EMBL" id="QXH68586.1"/>
    </source>
</evidence>
<dbReference type="Pfam" id="PF01381">
    <property type="entry name" value="HTH_3"/>
    <property type="match status" value="1"/>
</dbReference>
<dbReference type="Proteomes" id="UP000886848">
    <property type="component" value="Chromosome"/>
</dbReference>
<reference evidence="2" key="1">
    <citation type="journal article" date="2021" name="Microorganisms">
        <title>The Ever-Expanding Pseudomonas Genus: Description of 43 New Species and Partition of the Pseudomonas putida Group.</title>
        <authorList>
            <person name="Girard L."/>
            <person name="Lood C."/>
            <person name="Hofte M."/>
            <person name="Vandamme P."/>
            <person name="Rokni-Zadeh H."/>
            <person name="van Noort V."/>
            <person name="Lavigne R."/>
            <person name="De Mot R."/>
        </authorList>
    </citation>
    <scope>NUCLEOTIDE SEQUENCE</scope>
    <source>
        <strain evidence="2">SWRI132</strain>
    </source>
</reference>
<dbReference type="InterPro" id="IPR015927">
    <property type="entry name" value="Peptidase_S24_S26A/B/C"/>
</dbReference>
<feature type="domain" description="HTH cro/C1-type" evidence="1">
    <location>
        <begin position="29"/>
        <end position="78"/>
    </location>
</feature>
<dbReference type="PROSITE" id="PS50943">
    <property type="entry name" value="HTH_CROC1"/>
    <property type="match status" value="1"/>
</dbReference>
<dbReference type="InterPro" id="IPR001387">
    <property type="entry name" value="Cro/C1-type_HTH"/>
</dbReference>
<dbReference type="SMART" id="SM00530">
    <property type="entry name" value="HTH_XRE"/>
    <property type="match status" value="1"/>
</dbReference>
<dbReference type="CDD" id="cd00093">
    <property type="entry name" value="HTH_XRE"/>
    <property type="match status" value="1"/>
</dbReference>
<gene>
    <name evidence="2" type="ORF">KSS96_06525</name>
</gene>
<sequence>MKIQKKKPLTEKQLAECAALKEIFNAKKEALGLTQEKAAQHLGMNQGSFSHYLNGRNAINLEFALSVSQLLGVPVTDFAPRYATALSDFGPRSLDSFMRFRIEGKGAEGHINEWFGHIHASAAAYPLVPWYSLRMRNPASDRFEDESDPDFIASTEPAGADGYWIPMQGPSMSSAAAPSFPPGSYLLIKPNDFEIKAGKFYLARHSGGDFAIRQYMREASSDYLVALNPTFPTLGLNPDWTLVGRVVDVRMPGL</sequence>
<accession>A0ABX8P3X9</accession>
<dbReference type="Pfam" id="PF00717">
    <property type="entry name" value="Peptidase_S24"/>
    <property type="match status" value="1"/>
</dbReference>
<proteinExistence type="predicted"/>
<keyword evidence="3" id="KW-1185">Reference proteome</keyword>
<evidence type="ECO:0000313" key="3">
    <source>
        <dbReference type="Proteomes" id="UP000886848"/>
    </source>
</evidence>
<dbReference type="RefSeq" id="WP_217855859.1">
    <property type="nucleotide sequence ID" value="NZ_CP077079.1"/>
</dbReference>
<organism evidence="2 3">
    <name type="scientific">Pseudomonas asgharzadehiana</name>
    <dbReference type="NCBI Taxonomy" id="2842349"/>
    <lineage>
        <taxon>Bacteria</taxon>
        <taxon>Pseudomonadati</taxon>
        <taxon>Pseudomonadota</taxon>
        <taxon>Gammaproteobacteria</taxon>
        <taxon>Pseudomonadales</taxon>
        <taxon>Pseudomonadaceae</taxon>
        <taxon>Pseudomonas</taxon>
    </lineage>
</organism>
<evidence type="ECO:0000259" key="1">
    <source>
        <dbReference type="PROSITE" id="PS50943"/>
    </source>
</evidence>
<protein>
    <submittedName>
        <fullName evidence="2">XRE family transcriptional regulator</fullName>
    </submittedName>
</protein>